<sequence>MQWLLPHFHHHLQDQWVHQVLLDLWDHPDLPDPQALQEFKDPWEPQDLQDTQVPLPDHQDLTDLLYDKLVSQVSWDNPVHKDLPDLQDPQECQELQLLLHLHHLALTFAPPLVSQLAIPHVAENKLIDIKI</sequence>
<dbReference type="AlphaFoldDB" id="A0A0C2MH61"/>
<proteinExistence type="predicted"/>
<accession>A0A0C2MH61</accession>
<comment type="caution">
    <text evidence="1">The sequence shown here is derived from an EMBL/GenBank/DDBJ whole genome shotgun (WGS) entry which is preliminary data.</text>
</comment>
<keyword evidence="2" id="KW-1185">Reference proteome</keyword>
<name>A0A0C2MH61_THEKT</name>
<gene>
    <name evidence="1" type="ORF">RF11_06190</name>
</gene>
<reference evidence="1 2" key="1">
    <citation type="journal article" date="2014" name="Genome Biol. Evol.">
        <title>The genome of the myxosporean Thelohanellus kitauei shows adaptations to nutrient acquisition within its fish host.</title>
        <authorList>
            <person name="Yang Y."/>
            <person name="Xiong J."/>
            <person name="Zhou Z."/>
            <person name="Huo F."/>
            <person name="Miao W."/>
            <person name="Ran C."/>
            <person name="Liu Y."/>
            <person name="Zhang J."/>
            <person name="Feng J."/>
            <person name="Wang M."/>
            <person name="Wang M."/>
            <person name="Wang L."/>
            <person name="Yao B."/>
        </authorList>
    </citation>
    <scope>NUCLEOTIDE SEQUENCE [LARGE SCALE GENOMIC DNA]</scope>
    <source>
        <strain evidence="1">Wuqing</strain>
    </source>
</reference>
<protein>
    <submittedName>
        <fullName evidence="1">Uncharacterized protein</fullName>
    </submittedName>
</protein>
<evidence type="ECO:0000313" key="2">
    <source>
        <dbReference type="Proteomes" id="UP000031668"/>
    </source>
</evidence>
<evidence type="ECO:0000313" key="1">
    <source>
        <dbReference type="EMBL" id="KII63654.1"/>
    </source>
</evidence>
<dbReference type="EMBL" id="JWZT01004623">
    <property type="protein sequence ID" value="KII63654.1"/>
    <property type="molecule type" value="Genomic_DNA"/>
</dbReference>
<dbReference type="Proteomes" id="UP000031668">
    <property type="component" value="Unassembled WGS sequence"/>
</dbReference>
<organism evidence="1 2">
    <name type="scientific">Thelohanellus kitauei</name>
    <name type="common">Myxosporean</name>
    <dbReference type="NCBI Taxonomy" id="669202"/>
    <lineage>
        <taxon>Eukaryota</taxon>
        <taxon>Metazoa</taxon>
        <taxon>Cnidaria</taxon>
        <taxon>Myxozoa</taxon>
        <taxon>Myxosporea</taxon>
        <taxon>Bivalvulida</taxon>
        <taxon>Platysporina</taxon>
        <taxon>Myxobolidae</taxon>
        <taxon>Thelohanellus</taxon>
    </lineage>
</organism>